<evidence type="ECO:0000256" key="3">
    <source>
        <dbReference type="ARBA" id="ARBA00012438"/>
    </source>
</evidence>
<evidence type="ECO:0000256" key="6">
    <source>
        <dbReference type="ARBA" id="ARBA00022777"/>
    </source>
</evidence>
<dbReference type="EC" id="2.7.13.3" evidence="3"/>
<dbReference type="InterPro" id="IPR036890">
    <property type="entry name" value="HATPase_C_sf"/>
</dbReference>
<feature type="domain" description="HAMP" evidence="10">
    <location>
        <begin position="228"/>
        <end position="280"/>
    </location>
</feature>
<dbReference type="SMART" id="SM00388">
    <property type="entry name" value="HisKA"/>
    <property type="match status" value="1"/>
</dbReference>
<comment type="catalytic activity">
    <reaction evidence="1">
        <text>ATP + protein L-histidine = ADP + protein N-phospho-L-histidine.</text>
        <dbReference type="EC" id="2.7.13.3"/>
    </reaction>
</comment>
<dbReference type="InterPro" id="IPR036097">
    <property type="entry name" value="HisK_dim/P_sf"/>
</dbReference>
<evidence type="ECO:0000313" key="12">
    <source>
        <dbReference type="Proteomes" id="UP000271624"/>
    </source>
</evidence>
<dbReference type="Pfam" id="PF02518">
    <property type="entry name" value="HATPase_c"/>
    <property type="match status" value="1"/>
</dbReference>
<accession>A0A433VJ31</accession>
<comment type="subcellular location">
    <subcellularLocation>
        <location evidence="2">Membrane</location>
    </subcellularLocation>
</comment>
<dbReference type="Gene3D" id="3.30.565.10">
    <property type="entry name" value="Histidine kinase-like ATPase, C-terminal domain"/>
    <property type="match status" value="1"/>
</dbReference>
<evidence type="ECO:0000256" key="7">
    <source>
        <dbReference type="ARBA" id="ARBA00023012"/>
    </source>
</evidence>
<dbReference type="Gene3D" id="6.10.340.10">
    <property type="match status" value="1"/>
</dbReference>
<keyword evidence="7" id="KW-0902">Two-component regulatory system</keyword>
<dbReference type="RefSeq" id="WP_233787082.1">
    <property type="nucleotide sequence ID" value="NZ_VLKB01000007.1"/>
</dbReference>
<keyword evidence="6" id="KW-0418">Kinase</keyword>
<dbReference type="Pfam" id="PF00512">
    <property type="entry name" value="HisKA"/>
    <property type="match status" value="1"/>
</dbReference>
<dbReference type="CDD" id="cd06225">
    <property type="entry name" value="HAMP"/>
    <property type="match status" value="1"/>
</dbReference>
<evidence type="ECO:0000256" key="4">
    <source>
        <dbReference type="ARBA" id="ARBA00022553"/>
    </source>
</evidence>
<proteinExistence type="predicted"/>
<keyword evidence="5" id="KW-0808">Transferase</keyword>
<evidence type="ECO:0000313" key="11">
    <source>
        <dbReference type="EMBL" id="RUT06113.1"/>
    </source>
</evidence>
<evidence type="ECO:0000256" key="5">
    <source>
        <dbReference type="ARBA" id="ARBA00022679"/>
    </source>
</evidence>
<gene>
    <name evidence="11" type="ORF">DSM106972_033190</name>
</gene>
<name>A0A433VJ31_9CYAN</name>
<reference evidence="11" key="2">
    <citation type="journal article" date="2019" name="Genome Biol. Evol.">
        <title>Day and night: Metabolic profiles and evolutionary relationships of six axenic non-marine cyanobacteria.</title>
        <authorList>
            <person name="Will S.E."/>
            <person name="Henke P."/>
            <person name="Boedeker C."/>
            <person name="Huang S."/>
            <person name="Brinkmann H."/>
            <person name="Rohde M."/>
            <person name="Jarek M."/>
            <person name="Friedl T."/>
            <person name="Seufert S."/>
            <person name="Schumacher M."/>
            <person name="Overmann J."/>
            <person name="Neumann-Schaal M."/>
            <person name="Petersen J."/>
        </authorList>
    </citation>
    <scope>NUCLEOTIDE SEQUENCE [LARGE SCALE GENOMIC DNA]</scope>
    <source>
        <strain evidence="11">PCC 7102</strain>
    </source>
</reference>
<dbReference type="SMART" id="SM00304">
    <property type="entry name" value="HAMP"/>
    <property type="match status" value="1"/>
</dbReference>
<dbReference type="PROSITE" id="PS50109">
    <property type="entry name" value="HIS_KIN"/>
    <property type="match status" value="1"/>
</dbReference>
<evidence type="ECO:0000259" key="10">
    <source>
        <dbReference type="PROSITE" id="PS50885"/>
    </source>
</evidence>
<keyword evidence="8" id="KW-1133">Transmembrane helix</keyword>
<dbReference type="PANTHER" id="PTHR43711:SF1">
    <property type="entry name" value="HISTIDINE KINASE 1"/>
    <property type="match status" value="1"/>
</dbReference>
<dbReference type="InterPro" id="IPR003661">
    <property type="entry name" value="HisK_dim/P_dom"/>
</dbReference>
<dbReference type="InterPro" id="IPR003594">
    <property type="entry name" value="HATPase_dom"/>
</dbReference>
<evidence type="ECO:0000259" key="9">
    <source>
        <dbReference type="PROSITE" id="PS50109"/>
    </source>
</evidence>
<sequence length="521" mass="59878">MCQLFDIAYVSLRIGRVVLIINLFHSLTKTTSKSHLFAPLYTSFLVLVLLILGQQGFNIWVENLNYQASDWKTHSLIVQHEGERLLNAVIDEQTAISLYYTHQQLMIENYGESSFPFRDSFNKLYDLMEDNPTQLQELDKIKHLHNHWLFKFNQKMFSNYVSSYHMTGGTLFSYLCSEINVLIKREEILLIERTNSLQQLNHVKTVINIFTTVMIIAGAVLNLQRLYRRAEIPLQQLTETGKLWRQGQMSVQVDYSSQDEIGQLAVVLDGMADETRHRQERIEVRNQQLEDMICALSHDLRTPLLATRTTLDGMIKGAFGTVSETWKEIFEEYREANEDILKLVEVLLDVSRYESGRGAYLNYDPLDWEKIFVKVIAQIKASSKCELKFTLEIPQSLPTVYGDELEIQRVVQNLIDNAVRASLPLSEISLGTKSFGEQVQVYVRDKGSGIAPQEKERLFHRFIQGKGRHGKAGLGLYLCRQIIESHSGTIGVESSPGEGSTFWFTLPVDRSKAWFNHLKEI</sequence>
<dbReference type="SUPFAM" id="SSF47384">
    <property type="entry name" value="Homodimeric domain of signal transducing histidine kinase"/>
    <property type="match status" value="1"/>
</dbReference>
<dbReference type="SUPFAM" id="SSF158472">
    <property type="entry name" value="HAMP domain-like"/>
    <property type="match status" value="1"/>
</dbReference>
<dbReference type="InterPro" id="IPR005467">
    <property type="entry name" value="His_kinase_dom"/>
</dbReference>
<dbReference type="PROSITE" id="PS50885">
    <property type="entry name" value="HAMP"/>
    <property type="match status" value="1"/>
</dbReference>
<dbReference type="Gene3D" id="1.10.287.130">
    <property type="match status" value="1"/>
</dbReference>
<dbReference type="EMBL" id="RSCL01000007">
    <property type="protein sequence ID" value="RUT06113.1"/>
    <property type="molecule type" value="Genomic_DNA"/>
</dbReference>
<keyword evidence="4" id="KW-0597">Phosphoprotein</keyword>
<dbReference type="GO" id="GO:0016020">
    <property type="term" value="C:membrane"/>
    <property type="evidence" value="ECO:0007669"/>
    <property type="project" value="UniProtKB-SubCell"/>
</dbReference>
<reference evidence="11" key="1">
    <citation type="submission" date="2018-12" db="EMBL/GenBank/DDBJ databases">
        <authorList>
            <person name="Will S."/>
            <person name="Neumann-Schaal M."/>
            <person name="Henke P."/>
        </authorList>
    </citation>
    <scope>NUCLEOTIDE SEQUENCE</scope>
    <source>
        <strain evidence="11">PCC 7102</strain>
    </source>
</reference>
<dbReference type="AlphaFoldDB" id="A0A433VJ31"/>
<dbReference type="SUPFAM" id="SSF55874">
    <property type="entry name" value="ATPase domain of HSP90 chaperone/DNA topoisomerase II/histidine kinase"/>
    <property type="match status" value="1"/>
</dbReference>
<organism evidence="11 12">
    <name type="scientific">Dulcicalothrix desertica PCC 7102</name>
    <dbReference type="NCBI Taxonomy" id="232991"/>
    <lineage>
        <taxon>Bacteria</taxon>
        <taxon>Bacillati</taxon>
        <taxon>Cyanobacteriota</taxon>
        <taxon>Cyanophyceae</taxon>
        <taxon>Nostocales</taxon>
        <taxon>Calotrichaceae</taxon>
        <taxon>Dulcicalothrix</taxon>
    </lineage>
</organism>
<dbReference type="InterPro" id="IPR004358">
    <property type="entry name" value="Sig_transdc_His_kin-like_C"/>
</dbReference>
<dbReference type="CDD" id="cd00075">
    <property type="entry name" value="HATPase"/>
    <property type="match status" value="1"/>
</dbReference>
<comment type="caution">
    <text evidence="11">The sequence shown here is derived from an EMBL/GenBank/DDBJ whole genome shotgun (WGS) entry which is preliminary data.</text>
</comment>
<feature type="transmembrane region" description="Helical" evidence="8">
    <location>
        <begin position="205"/>
        <end position="223"/>
    </location>
</feature>
<feature type="transmembrane region" description="Helical" evidence="8">
    <location>
        <begin position="6"/>
        <end position="24"/>
    </location>
</feature>
<evidence type="ECO:0000256" key="2">
    <source>
        <dbReference type="ARBA" id="ARBA00004370"/>
    </source>
</evidence>
<feature type="transmembrane region" description="Helical" evidence="8">
    <location>
        <begin position="36"/>
        <end position="57"/>
    </location>
</feature>
<dbReference type="SMART" id="SM00387">
    <property type="entry name" value="HATPase_c"/>
    <property type="match status" value="1"/>
</dbReference>
<feature type="domain" description="Histidine kinase" evidence="9">
    <location>
        <begin position="295"/>
        <end position="510"/>
    </location>
</feature>
<keyword evidence="8" id="KW-0472">Membrane</keyword>
<keyword evidence="8" id="KW-0812">Transmembrane</keyword>
<dbReference type="PRINTS" id="PR00344">
    <property type="entry name" value="BCTRLSENSOR"/>
</dbReference>
<dbReference type="PANTHER" id="PTHR43711">
    <property type="entry name" value="TWO-COMPONENT HISTIDINE KINASE"/>
    <property type="match status" value="1"/>
</dbReference>
<dbReference type="CDD" id="cd00082">
    <property type="entry name" value="HisKA"/>
    <property type="match status" value="1"/>
</dbReference>
<keyword evidence="12" id="KW-1185">Reference proteome</keyword>
<dbReference type="GO" id="GO:0000155">
    <property type="term" value="F:phosphorelay sensor kinase activity"/>
    <property type="evidence" value="ECO:0007669"/>
    <property type="project" value="InterPro"/>
</dbReference>
<dbReference type="InterPro" id="IPR050736">
    <property type="entry name" value="Sensor_HK_Regulatory"/>
</dbReference>
<dbReference type="Proteomes" id="UP000271624">
    <property type="component" value="Unassembled WGS sequence"/>
</dbReference>
<evidence type="ECO:0000256" key="8">
    <source>
        <dbReference type="SAM" id="Phobius"/>
    </source>
</evidence>
<protein>
    <recommendedName>
        <fullName evidence="3">histidine kinase</fullName>
        <ecNumber evidence="3">2.7.13.3</ecNumber>
    </recommendedName>
</protein>
<dbReference type="InterPro" id="IPR003660">
    <property type="entry name" value="HAMP_dom"/>
</dbReference>
<evidence type="ECO:0000256" key="1">
    <source>
        <dbReference type="ARBA" id="ARBA00000085"/>
    </source>
</evidence>